<keyword evidence="2" id="KW-1185">Reference proteome</keyword>
<dbReference type="EMBL" id="NPIA01000002">
    <property type="protein sequence ID" value="OZM57873.1"/>
    <property type="molecule type" value="Genomic_DNA"/>
</dbReference>
<dbReference type="RefSeq" id="WP_094923107.1">
    <property type="nucleotide sequence ID" value="NZ_NPIA01000002.1"/>
</dbReference>
<dbReference type="Proteomes" id="UP000217083">
    <property type="component" value="Unassembled WGS sequence"/>
</dbReference>
<name>A0A263BVV3_9BACI</name>
<evidence type="ECO:0000313" key="1">
    <source>
        <dbReference type="EMBL" id="OZM57873.1"/>
    </source>
</evidence>
<gene>
    <name evidence="1" type="ORF">CIB95_05820</name>
</gene>
<protein>
    <recommendedName>
        <fullName evidence="3">Type 4 fimbrial biogenesis protein PilX N-terminal domain-containing protein</fullName>
    </recommendedName>
</protein>
<dbReference type="AlphaFoldDB" id="A0A263BVV3"/>
<evidence type="ECO:0008006" key="3">
    <source>
        <dbReference type="Google" id="ProtNLM"/>
    </source>
</evidence>
<accession>A0A263BVV3</accession>
<evidence type="ECO:0000313" key="2">
    <source>
        <dbReference type="Proteomes" id="UP000217083"/>
    </source>
</evidence>
<organism evidence="1 2">
    <name type="scientific">Lottiidibacillus patelloidae</name>
    <dbReference type="NCBI Taxonomy" id="2670334"/>
    <lineage>
        <taxon>Bacteria</taxon>
        <taxon>Bacillati</taxon>
        <taxon>Bacillota</taxon>
        <taxon>Bacilli</taxon>
        <taxon>Bacillales</taxon>
        <taxon>Bacillaceae</taxon>
        <taxon>Lottiidibacillus</taxon>
    </lineage>
</organism>
<proteinExistence type="predicted"/>
<reference evidence="1 2" key="2">
    <citation type="submission" date="2017-09" db="EMBL/GenBank/DDBJ databases">
        <title>Bacillus patelloidae sp. nov., isolated from the intestinal tract of a marine limpet.</title>
        <authorList>
            <person name="Liu R."/>
            <person name="Dong C."/>
            <person name="Shao Z."/>
        </authorList>
    </citation>
    <scope>NUCLEOTIDE SEQUENCE [LARGE SCALE GENOMIC DNA]</scope>
    <source>
        <strain evidence="1 2">SA5d-4</strain>
    </source>
</reference>
<reference evidence="2" key="1">
    <citation type="submission" date="2017-08" db="EMBL/GenBank/DDBJ databases">
        <authorList>
            <person name="Huang Z."/>
        </authorList>
    </citation>
    <scope>NUCLEOTIDE SEQUENCE [LARGE SCALE GENOMIC DNA]</scope>
    <source>
        <strain evidence="2">SA5d-4</strain>
    </source>
</reference>
<sequence length="550" mass="62658">MRSINNERGATLLISLLLILLIVILTTSLAGLAVTSLKQAQMTEDNLEMTNLAEMGIVYYNNEIKSFILREENKTKSLDEIRDDFEQEFATSKTVVIDENHSFEVEAMVDNTRSDNKVMYIQVISTGIKNNTNFTKEIVANLSFTNKKREFVKLTPAEQEQFKVDPVAITKDPVFHDSSSFSNQSNKLKNCNQTTFSGSDYSFNNIDIDCDTLITVKGNADLNGVKLKEDSDLLIEESAIFYKDFEMEKDTNLTILKNAFVTHNNADEIKIKGNVTIKGNVKMDKGSSNDDLKITMKGENEDKKAVITFGDVDNPTNGNGNFYGAASEIKLEEHVDWTIYGNAYFDLSDKFEMKEGSTLTIKGNVLFENVSDDFHLKDSTIIIEGNAVFKNITDKFKLENSNIIIKKNAKFLNIDDKLEIDIDSSIQVIENIDLSETYFSAEDLEKVKGIIKVGGYALLHENQEYPLENPNFDEGKMDKLQFLLKEITEEEKNEYAVYLNMTQEEKSENEERYAARISSHIALAQIFDREEQEPTEFEWDSWEEQTTIEY</sequence>
<comment type="caution">
    <text evidence="1">The sequence shown here is derived from an EMBL/GenBank/DDBJ whole genome shotgun (WGS) entry which is preliminary data.</text>
</comment>